<dbReference type="SUPFAM" id="SSF53448">
    <property type="entry name" value="Nucleotide-diphospho-sugar transferases"/>
    <property type="match status" value="1"/>
</dbReference>
<proteinExistence type="predicted"/>
<keyword evidence="1" id="KW-0472">Membrane</keyword>
<dbReference type="EMBL" id="MLAK01000559">
    <property type="protein sequence ID" value="OHT12637.1"/>
    <property type="molecule type" value="Genomic_DNA"/>
</dbReference>
<dbReference type="GeneID" id="94834300"/>
<name>A0A1J4KT25_9EUKA</name>
<organism evidence="2 3">
    <name type="scientific">Tritrichomonas foetus</name>
    <dbReference type="NCBI Taxonomy" id="1144522"/>
    <lineage>
        <taxon>Eukaryota</taxon>
        <taxon>Metamonada</taxon>
        <taxon>Parabasalia</taxon>
        <taxon>Tritrichomonadida</taxon>
        <taxon>Tritrichomonadidae</taxon>
        <taxon>Tritrichomonas</taxon>
    </lineage>
</organism>
<sequence length="320" mass="37947">MKSLFLLIYLIEASLIFIVFTFFISNTMISLFDNEENRDFCQLCDFHPVIQPSSTPRDLIVTATMNYNIQLLWLVRSIRTTGCKAKIIIFTSGNVKLPDVFIQCGIEQVILSHLTARVEQSPFKIRWEWYYQYLSNHTNEYDRIMHVDAYDTFFFGDPFSYASKNDTLYFQQEGRIIKLCPYNRQWLLSCHHDLNKKKILDNIILCSGSLIGGVKPFFEFVELLVTHKEWPQCWGPGFDQGDFNYVFYKHYFISHHKFKYTNCQSRFSTMHYCIRNESNLWNSKGQLQTLDGSDTLIFIHQYNRFPDVNRYISKLCMIKL</sequence>
<protein>
    <recommendedName>
        <fullName evidence="4">Nucleotide-diphospho-sugar transferase domain-containing protein</fullName>
    </recommendedName>
</protein>
<evidence type="ECO:0000256" key="1">
    <source>
        <dbReference type="SAM" id="Phobius"/>
    </source>
</evidence>
<evidence type="ECO:0000313" key="2">
    <source>
        <dbReference type="EMBL" id="OHT12637.1"/>
    </source>
</evidence>
<keyword evidence="3" id="KW-1185">Reference proteome</keyword>
<dbReference type="RefSeq" id="XP_068365773.1">
    <property type="nucleotide sequence ID" value="XM_068499596.1"/>
</dbReference>
<dbReference type="OrthoDB" id="413746at2759"/>
<keyword evidence="1" id="KW-1133">Transmembrane helix</keyword>
<dbReference type="VEuPathDB" id="TrichDB:TRFO_17453"/>
<gene>
    <name evidence="2" type="ORF">TRFO_17453</name>
</gene>
<comment type="caution">
    <text evidence="2">The sequence shown here is derived from an EMBL/GenBank/DDBJ whole genome shotgun (WGS) entry which is preliminary data.</text>
</comment>
<reference evidence="2" key="1">
    <citation type="submission" date="2016-10" db="EMBL/GenBank/DDBJ databases">
        <authorList>
            <person name="Benchimol M."/>
            <person name="Almeida L.G."/>
            <person name="Vasconcelos A.T."/>
            <person name="Perreira-Neves A."/>
            <person name="Rosa I.A."/>
            <person name="Tasca T."/>
            <person name="Bogo M.R."/>
            <person name="de Souza W."/>
        </authorList>
    </citation>
    <scope>NUCLEOTIDE SEQUENCE [LARGE SCALE GENOMIC DNA]</scope>
    <source>
        <strain evidence="2">K</strain>
    </source>
</reference>
<dbReference type="AlphaFoldDB" id="A0A1J4KT25"/>
<accession>A0A1J4KT25</accession>
<dbReference type="Proteomes" id="UP000179807">
    <property type="component" value="Unassembled WGS sequence"/>
</dbReference>
<evidence type="ECO:0008006" key="4">
    <source>
        <dbReference type="Google" id="ProtNLM"/>
    </source>
</evidence>
<evidence type="ECO:0000313" key="3">
    <source>
        <dbReference type="Proteomes" id="UP000179807"/>
    </source>
</evidence>
<feature type="transmembrane region" description="Helical" evidence="1">
    <location>
        <begin position="6"/>
        <end position="24"/>
    </location>
</feature>
<keyword evidence="1" id="KW-0812">Transmembrane</keyword>
<dbReference type="InterPro" id="IPR029044">
    <property type="entry name" value="Nucleotide-diphossugar_trans"/>
</dbReference>